<gene>
    <name evidence="1" type="ORF">GU927_008135</name>
</gene>
<sequence length="131" mass="13352">MMISTSAAPACGMSGAQKVAAQMAAVETLRRGFDRFTISGMGGQSNVQVINRAPTYAYTSGSATGFGNSVYGSATTTYGGGGPIVFGSNDANLLVVMYRKGDAGFSAAVDARSTLGADWEKKVKEGVNTCG</sequence>
<proteinExistence type="predicted"/>
<reference evidence="1 2" key="1">
    <citation type="submission" date="2021-06" db="EMBL/GenBank/DDBJ databases">
        <title>Rhodobacteraceae bacterium strain HSP-20.</title>
        <authorList>
            <person name="Chen W.-M."/>
        </authorList>
    </citation>
    <scope>NUCLEOTIDE SEQUENCE [LARGE SCALE GENOMIC DNA]</scope>
    <source>
        <strain evidence="1 2">HSP-20</strain>
    </source>
</reference>
<keyword evidence="2" id="KW-1185">Reference proteome</keyword>
<name>A0ABS6J3J9_9RHOB</name>
<organism evidence="1 2">
    <name type="scientific">Paragemmobacter amnigenus</name>
    <dbReference type="NCBI Taxonomy" id="2852097"/>
    <lineage>
        <taxon>Bacteria</taxon>
        <taxon>Pseudomonadati</taxon>
        <taxon>Pseudomonadota</taxon>
        <taxon>Alphaproteobacteria</taxon>
        <taxon>Rhodobacterales</taxon>
        <taxon>Paracoccaceae</taxon>
        <taxon>Paragemmobacter</taxon>
    </lineage>
</organism>
<protein>
    <submittedName>
        <fullName evidence="1">Uncharacterized protein</fullName>
    </submittedName>
</protein>
<comment type="caution">
    <text evidence="1">The sequence shown here is derived from an EMBL/GenBank/DDBJ whole genome shotgun (WGS) entry which is preliminary data.</text>
</comment>
<dbReference type="Proteomes" id="UP000731907">
    <property type="component" value="Unassembled WGS sequence"/>
</dbReference>
<dbReference type="EMBL" id="JAAATX020000005">
    <property type="protein sequence ID" value="MBU9697816.1"/>
    <property type="molecule type" value="Genomic_DNA"/>
</dbReference>
<accession>A0ABS6J3J9</accession>
<evidence type="ECO:0000313" key="2">
    <source>
        <dbReference type="Proteomes" id="UP000731907"/>
    </source>
</evidence>
<evidence type="ECO:0000313" key="1">
    <source>
        <dbReference type="EMBL" id="MBU9697816.1"/>
    </source>
</evidence>
<dbReference type="RefSeq" id="WP_217765563.1">
    <property type="nucleotide sequence ID" value="NZ_JAAATX020000005.1"/>
</dbReference>